<proteinExistence type="predicted"/>
<accession>A0ABS5QLN0</accession>
<dbReference type="Proteomes" id="UP000680365">
    <property type="component" value="Unassembled WGS sequence"/>
</dbReference>
<name>A0ABS5QLN0_9BACT</name>
<organism evidence="2 3">
    <name type="scientific">Candidatus Vampirococcus lugosii</name>
    <dbReference type="NCBI Taxonomy" id="2789015"/>
    <lineage>
        <taxon>Bacteria</taxon>
        <taxon>Candidatus Absconditibacteriota</taxon>
        <taxon>Vampirococcus</taxon>
    </lineage>
</organism>
<keyword evidence="1" id="KW-0472">Membrane</keyword>
<evidence type="ECO:0000256" key="1">
    <source>
        <dbReference type="SAM" id="Phobius"/>
    </source>
</evidence>
<keyword evidence="1" id="KW-1133">Transmembrane helix</keyword>
<keyword evidence="1" id="KW-0812">Transmembrane</keyword>
<dbReference type="EMBL" id="JAEDAM010000041">
    <property type="protein sequence ID" value="MBS8122110.1"/>
    <property type="molecule type" value="Genomic_DNA"/>
</dbReference>
<evidence type="ECO:0000313" key="2">
    <source>
        <dbReference type="EMBL" id="MBS8122110.1"/>
    </source>
</evidence>
<gene>
    <name evidence="2" type="ORF">VAMP_114n67</name>
</gene>
<keyword evidence="3" id="KW-1185">Reference proteome</keyword>
<sequence length="540" mass="60631">MKIILTLILFILSFGISFGMIADLDVSIEKDTADMNETLDMTIRALDADGNVVDDHVGSVLMVIEGGGGFESVEFPSDGIYDFTLEDQGEVIFTKGLTFLESGEFTILVEDLMDPNISGTAQINISGGGSEYQFDVDIYSPANGGTETSSSINVIGETNAPNTIYEVFIDGEMVKEDITDENGAINTYIQNTYEGNVSMIVKLLDLDGNVVGESDEISFDYYPEDEEVFQSLEINPGNEVNQGDDIEFIVYTSDNVESVDLKLEGYQSYSMDKDSNGKFVRNIKIDDPGSYEIGLELMAMGNMEEYDNVDNINILEKKLIENVKFVKNKENNSISFDWQYRGQIPKFMFTYANSQEDVMSENLRNEIIVDENETVLEGVDLDDDFYVIVYPLDQNDNVDGEESGLVVIEGSMMASPSCQVSGIKLRLEKINGKNYIVWDEIDGVDTYEIYMSENEVANISEMKKVADRKENKYEYPFDPDSEEEIYNWYSVVAKCSDGESFNIDGVTKVKVGPVTNIVLFLLFSVFIYMSYYIISYSRKN</sequence>
<protein>
    <submittedName>
        <fullName evidence="2">Uncharacterized protein</fullName>
    </submittedName>
</protein>
<comment type="caution">
    <text evidence="2">The sequence shown here is derived from an EMBL/GenBank/DDBJ whole genome shotgun (WGS) entry which is preliminary data.</text>
</comment>
<dbReference type="RefSeq" id="WP_213349307.1">
    <property type="nucleotide sequence ID" value="NZ_JAEDAM010000041.1"/>
</dbReference>
<evidence type="ECO:0000313" key="3">
    <source>
        <dbReference type="Proteomes" id="UP000680365"/>
    </source>
</evidence>
<reference evidence="2 3" key="1">
    <citation type="journal article" date="2021" name="Nat. Commun.">
        <title>Reductive evolution and unique predatory mode in the CPR bacterium Vampirococcus lugosii.</title>
        <authorList>
            <person name="Moreira D."/>
            <person name="Zivanovic Y."/>
            <person name="Lopez-Archilla A.I."/>
            <person name="Iniesto M."/>
            <person name="Lopez-Garcia P."/>
        </authorList>
    </citation>
    <scope>NUCLEOTIDE SEQUENCE [LARGE SCALE GENOMIC DNA]</scope>
    <source>
        <strain evidence="2">Chiprana</strain>
    </source>
</reference>
<feature type="transmembrane region" description="Helical" evidence="1">
    <location>
        <begin position="517"/>
        <end position="534"/>
    </location>
</feature>